<dbReference type="PANTHER" id="PTHR33877:SF2">
    <property type="entry name" value="OS07G0170200 PROTEIN"/>
    <property type="match status" value="1"/>
</dbReference>
<feature type="domain" description="HNH nuclease" evidence="1">
    <location>
        <begin position="9"/>
        <end position="61"/>
    </location>
</feature>
<dbReference type="GO" id="GO:0004519">
    <property type="term" value="F:endonuclease activity"/>
    <property type="evidence" value="ECO:0007669"/>
    <property type="project" value="UniProtKB-KW"/>
</dbReference>
<evidence type="ECO:0000313" key="3">
    <source>
        <dbReference type="Proteomes" id="UP000031549"/>
    </source>
</evidence>
<dbReference type="InterPro" id="IPR029471">
    <property type="entry name" value="HNH_5"/>
</dbReference>
<keyword evidence="3" id="KW-1185">Reference proteome</keyword>
<keyword evidence="2" id="KW-0540">Nuclease</keyword>
<name>A0A846H6R2_9CYAN</name>
<reference evidence="2 3" key="1">
    <citation type="journal article" date="2015" name="Genome Announc.">
        <title>Draft Genome Sequence of Cyanobacterium Hassallia byssoidea Strain VB512170, Isolated from Monuments in India.</title>
        <authorList>
            <person name="Singh D."/>
            <person name="Chandrababunaidu M.M."/>
            <person name="Panda A."/>
            <person name="Sen D."/>
            <person name="Bhattacharyya S."/>
            <person name="Adhikary S.P."/>
            <person name="Tripathy S."/>
        </authorList>
    </citation>
    <scope>NUCLEOTIDE SEQUENCE [LARGE SCALE GENOMIC DNA]</scope>
    <source>
        <strain evidence="2 3">VB512170</strain>
    </source>
</reference>
<dbReference type="RefSeq" id="WP_163518776.1">
    <property type="nucleotide sequence ID" value="NZ_JTCM02000016.1"/>
</dbReference>
<proteinExistence type="predicted"/>
<dbReference type="CDD" id="cd00085">
    <property type="entry name" value="HNHc"/>
    <property type="match status" value="1"/>
</dbReference>
<dbReference type="PANTHER" id="PTHR33877">
    <property type="entry name" value="SLL1193 PROTEIN"/>
    <property type="match status" value="1"/>
</dbReference>
<dbReference type="InterPro" id="IPR052892">
    <property type="entry name" value="NA-targeting_endonuclease"/>
</dbReference>
<dbReference type="Pfam" id="PF14279">
    <property type="entry name" value="HNH_5"/>
    <property type="match status" value="1"/>
</dbReference>
<dbReference type="AlphaFoldDB" id="A0A846H6R2"/>
<keyword evidence="2" id="KW-0378">Hydrolase</keyword>
<comment type="caution">
    <text evidence="2">The sequence shown here is derived from an EMBL/GenBank/DDBJ whole genome shotgun (WGS) entry which is preliminary data.</text>
</comment>
<accession>A0A846H6R2</accession>
<evidence type="ECO:0000259" key="1">
    <source>
        <dbReference type="SMART" id="SM00507"/>
    </source>
</evidence>
<protein>
    <submittedName>
        <fullName evidence="2">HNH endonuclease</fullName>
    </submittedName>
</protein>
<keyword evidence="2" id="KW-0255">Endonuclease</keyword>
<dbReference type="SMART" id="SM00507">
    <property type="entry name" value="HNHc"/>
    <property type="match status" value="1"/>
</dbReference>
<organism evidence="2 3">
    <name type="scientific">Hassallia byssoidea VB512170</name>
    <dbReference type="NCBI Taxonomy" id="1304833"/>
    <lineage>
        <taxon>Bacteria</taxon>
        <taxon>Bacillati</taxon>
        <taxon>Cyanobacteriota</taxon>
        <taxon>Cyanophyceae</taxon>
        <taxon>Nostocales</taxon>
        <taxon>Tolypothrichaceae</taxon>
        <taxon>Hassallia</taxon>
    </lineage>
</organism>
<dbReference type="InterPro" id="IPR003615">
    <property type="entry name" value="HNH_nuc"/>
</dbReference>
<gene>
    <name evidence="2" type="ORF">PI95_010495</name>
</gene>
<evidence type="ECO:0000313" key="2">
    <source>
        <dbReference type="EMBL" id="NEU72975.1"/>
    </source>
</evidence>
<dbReference type="Gene3D" id="1.10.30.50">
    <property type="match status" value="1"/>
</dbReference>
<dbReference type="Proteomes" id="UP000031549">
    <property type="component" value="Unassembled WGS sequence"/>
</dbReference>
<dbReference type="EMBL" id="JTCM02000016">
    <property type="protein sequence ID" value="NEU72975.1"/>
    <property type="molecule type" value="Genomic_DNA"/>
</dbReference>
<sequence>MNSKQKQSKKRQLIVLYGHYCWWCGYSLKENQLTIEHLYPQSRGGSNTIENLRLSCFKCNNSRGNSLYPPNWRMGNCF</sequence>